<protein>
    <submittedName>
        <fullName evidence="9">Peptidase M48</fullName>
    </submittedName>
</protein>
<feature type="signal peptide" evidence="7">
    <location>
        <begin position="1"/>
        <end position="26"/>
    </location>
</feature>
<dbReference type="InterPro" id="IPR001915">
    <property type="entry name" value="Peptidase_M48"/>
</dbReference>
<evidence type="ECO:0000313" key="10">
    <source>
        <dbReference type="Proteomes" id="UP000063429"/>
    </source>
</evidence>
<name>A0ABM5UZD9_9BURK</name>
<sequence>MGYQLLQTLRRQQFLPRLLIAATALALTACESVQTTQGGTVGVTRTQSMALSAQEIDSAAVKEYAQVLDEQRKKGALNQNAAQMRRVRAIADRLIPQTVVFRPDAAKWKWEVNVITSPEANAWCMPGGKIAVYTGLIEKLKITDDELAAVMGHEISHALREHARERASEQAVTGSLISIGSSLLGVGELGQQGAQYAYMGLIGLPNSRTHETEADRMGVELAARAGYDPRAAISLWQKMGQIGGSEPMKFMSTHPSRDDRISDLTVYSQRVMPLYEQSKKMR</sequence>
<feature type="chain" id="PRO_5047394119" evidence="7">
    <location>
        <begin position="27"/>
        <end position="282"/>
    </location>
</feature>
<gene>
    <name evidence="9" type="ORF">F506_08615</name>
</gene>
<dbReference type="PANTHER" id="PTHR22726:SF1">
    <property type="entry name" value="METALLOENDOPEPTIDASE OMA1, MITOCHONDRIAL"/>
    <property type="match status" value="1"/>
</dbReference>
<keyword evidence="3 6" id="KW-0378">Hydrolase</keyword>
<keyword evidence="7" id="KW-0732">Signal</keyword>
<dbReference type="Pfam" id="PF01435">
    <property type="entry name" value="Peptidase_M48"/>
    <property type="match status" value="1"/>
</dbReference>
<evidence type="ECO:0000256" key="4">
    <source>
        <dbReference type="ARBA" id="ARBA00022833"/>
    </source>
</evidence>
<dbReference type="CDD" id="cd07331">
    <property type="entry name" value="M48C_Oma1_like"/>
    <property type="match status" value="1"/>
</dbReference>
<keyword evidence="2" id="KW-0479">Metal-binding</keyword>
<organism evidence="9 10">
    <name type="scientific">Herbaspirillum hiltneri N3</name>
    <dbReference type="NCBI Taxonomy" id="1262470"/>
    <lineage>
        <taxon>Bacteria</taxon>
        <taxon>Pseudomonadati</taxon>
        <taxon>Pseudomonadota</taxon>
        <taxon>Betaproteobacteria</taxon>
        <taxon>Burkholderiales</taxon>
        <taxon>Oxalobacteraceae</taxon>
        <taxon>Herbaspirillum</taxon>
    </lineage>
</organism>
<dbReference type="RefSeq" id="WP_053196622.1">
    <property type="nucleotide sequence ID" value="NZ_CP011409.1"/>
</dbReference>
<feature type="domain" description="Peptidase M48" evidence="8">
    <location>
        <begin position="83"/>
        <end position="265"/>
    </location>
</feature>
<dbReference type="PANTHER" id="PTHR22726">
    <property type="entry name" value="METALLOENDOPEPTIDASE OMA1"/>
    <property type="match status" value="1"/>
</dbReference>
<keyword evidence="4 6" id="KW-0862">Zinc</keyword>
<comment type="cofactor">
    <cofactor evidence="6">
        <name>Zn(2+)</name>
        <dbReference type="ChEBI" id="CHEBI:29105"/>
    </cofactor>
    <text evidence="6">Binds 1 zinc ion per subunit.</text>
</comment>
<evidence type="ECO:0000256" key="7">
    <source>
        <dbReference type="SAM" id="SignalP"/>
    </source>
</evidence>
<evidence type="ECO:0000256" key="2">
    <source>
        <dbReference type="ARBA" id="ARBA00022723"/>
    </source>
</evidence>
<dbReference type="Proteomes" id="UP000063429">
    <property type="component" value="Chromosome"/>
</dbReference>
<evidence type="ECO:0000256" key="1">
    <source>
        <dbReference type="ARBA" id="ARBA00022670"/>
    </source>
</evidence>
<dbReference type="InterPro" id="IPR051156">
    <property type="entry name" value="Mito/Outer_Membr_Metalloprot"/>
</dbReference>
<evidence type="ECO:0000259" key="8">
    <source>
        <dbReference type="Pfam" id="PF01435"/>
    </source>
</evidence>
<comment type="similarity">
    <text evidence="6">Belongs to the peptidase M48 family.</text>
</comment>
<dbReference type="EMBL" id="CP011409">
    <property type="protein sequence ID" value="AKZ62730.1"/>
    <property type="molecule type" value="Genomic_DNA"/>
</dbReference>
<evidence type="ECO:0000256" key="3">
    <source>
        <dbReference type="ARBA" id="ARBA00022801"/>
    </source>
</evidence>
<reference evidence="10" key="1">
    <citation type="journal article" date="2015" name="Genome Announc.">
        <title>Complete Genome Sequence of Herbaspirillum hiltneri N3 (DSM 17495), Isolated from Surface-Sterilized Wheat Roots.</title>
        <authorList>
            <person name="Guizelini D."/>
            <person name="Saizaki P.M."/>
            <person name="Coimbra N.A."/>
            <person name="Weiss V.A."/>
            <person name="Faoro H."/>
            <person name="Sfeir M.Z."/>
            <person name="Baura V.A."/>
            <person name="Monteiro R.A."/>
            <person name="Chubatsu L.S."/>
            <person name="Souza E.M."/>
            <person name="Cruz L.M."/>
            <person name="Pedrosa F.O."/>
            <person name="Raittz R.T."/>
            <person name="Marchaukoski J.N."/>
            <person name="Steffens M.B."/>
        </authorList>
    </citation>
    <scope>NUCLEOTIDE SEQUENCE [LARGE SCALE GENOMIC DNA]</scope>
    <source>
        <strain evidence="10">N3</strain>
    </source>
</reference>
<evidence type="ECO:0000313" key="9">
    <source>
        <dbReference type="EMBL" id="AKZ62730.1"/>
    </source>
</evidence>
<keyword evidence="10" id="KW-1185">Reference proteome</keyword>
<evidence type="ECO:0000256" key="6">
    <source>
        <dbReference type="RuleBase" id="RU003983"/>
    </source>
</evidence>
<keyword evidence="5 6" id="KW-0482">Metalloprotease</keyword>
<keyword evidence="1 6" id="KW-0645">Protease</keyword>
<accession>A0ABM5UZD9</accession>
<evidence type="ECO:0000256" key="5">
    <source>
        <dbReference type="ARBA" id="ARBA00023049"/>
    </source>
</evidence>
<proteinExistence type="inferred from homology"/>
<dbReference type="Gene3D" id="3.30.2010.10">
    <property type="entry name" value="Metalloproteases ('zincins'), catalytic domain"/>
    <property type="match status" value="1"/>
</dbReference>